<dbReference type="PANTHER" id="PTHR47637:SF1">
    <property type="entry name" value="CHAPERONE SURA"/>
    <property type="match status" value="1"/>
</dbReference>
<evidence type="ECO:0000313" key="11">
    <source>
        <dbReference type="EMBL" id="QHG09330.1"/>
    </source>
</evidence>
<feature type="domain" description="PpiC" evidence="10">
    <location>
        <begin position="403"/>
        <end position="502"/>
    </location>
</feature>
<dbReference type="GO" id="GO:0003755">
    <property type="term" value="F:peptidyl-prolyl cis-trans isomerase activity"/>
    <property type="evidence" value="ECO:0007669"/>
    <property type="project" value="UniProtKB-UniRule"/>
</dbReference>
<keyword evidence="1 7" id="KW-0732">Signal</keyword>
<evidence type="ECO:0000256" key="3">
    <source>
        <dbReference type="ARBA" id="ARBA00022764"/>
    </source>
</evidence>
<dbReference type="Gene3D" id="1.10.4030.10">
    <property type="entry name" value="Porin chaperone SurA, peptide-binding domain"/>
    <property type="match status" value="1"/>
</dbReference>
<dbReference type="InterPro" id="IPR046357">
    <property type="entry name" value="PPIase_dom_sf"/>
</dbReference>
<feature type="compositionally biased region" description="Polar residues" evidence="9">
    <location>
        <begin position="95"/>
        <end position="105"/>
    </location>
</feature>
<dbReference type="EMBL" id="CP047226">
    <property type="protein sequence ID" value="QHG09330.1"/>
    <property type="molecule type" value="Genomic_DNA"/>
</dbReference>
<keyword evidence="3 7" id="KW-0574">Periplasm</keyword>
<keyword evidence="8" id="KW-0175">Coiled coil</keyword>
<comment type="domain">
    <text evidence="7">The PPIase activity resides only in the second parvulin domain. The N-terminal region and the C-terminal tail are necessary and sufficient for the chaperone activity of SurA. The PPIase activity is dispensable for SurA to function as a chaperone. The N-terminal region and the C-terminal tail are also required for porin recognition.</text>
</comment>
<evidence type="ECO:0000256" key="4">
    <source>
        <dbReference type="ARBA" id="ARBA00023110"/>
    </source>
</evidence>
<proteinExistence type="inferred from homology"/>
<evidence type="ECO:0000256" key="9">
    <source>
        <dbReference type="SAM" id="MobiDB-lite"/>
    </source>
</evidence>
<comment type="function">
    <text evidence="7">Chaperone involved in the correct folding and assembly of outer membrane proteins. Recognizes specific patterns of aromatic residues and the orientation of their side chains, which are found more frequently in integral outer membrane proteins. May act in both early periplasmic and late outer membrane-associated steps of protein maturation.</text>
</comment>
<dbReference type="Gene3D" id="3.10.50.40">
    <property type="match status" value="2"/>
</dbReference>
<dbReference type="InterPro" id="IPR015391">
    <property type="entry name" value="SurA_N"/>
</dbReference>
<gene>
    <name evidence="7" type="primary">surA</name>
    <name evidence="11" type="ORF">GSF12_05185</name>
</gene>
<dbReference type="Pfam" id="PF00639">
    <property type="entry name" value="Rotamase"/>
    <property type="match status" value="1"/>
</dbReference>
<dbReference type="GO" id="GO:0042277">
    <property type="term" value="F:peptide binding"/>
    <property type="evidence" value="ECO:0007669"/>
    <property type="project" value="InterPro"/>
</dbReference>
<dbReference type="InterPro" id="IPR027304">
    <property type="entry name" value="Trigger_fact/SurA_dom_sf"/>
</dbReference>
<feature type="compositionally biased region" description="Low complexity" evidence="9">
    <location>
        <begin position="69"/>
        <end position="88"/>
    </location>
</feature>
<sequence length="547" mass="59629" precursor="true">MNHAVMHNLPNFHRNALSALTSALIYGTLLVMPTLNAQAVTATAKTNTTSSKTTVESSKKSSTKPAVQTTSKSTKSVTANKTTNAAKSVKADTKASGSKPTTQKTAKAVSQPAPVAPEVANSLVEPAPVVTNSSQDQVIDGVIAIVNDTPILRSQLDRAVAQASAQLQAQNKPVPPAQQLYPQVLDQLITKQIQLDIIKRQGLQAEENTVNAALTNLAQQNGVASLAELQQKLDAQRAGSYQALRQKVSEDLAIQTLQQQQLASRIKISDQDVDNFLKSPESNALEKSQYRTLHIRVPFVADATGKTSDKQKKQALSVATQIAKNLQAENANIEQIMTDAQANYNAQIQGGDMGYHVAAELPTELSKNITALEVGQVTNPIATAEGYNVIKLVDKRGGQQKIIDQWHTRHILISPSTALPADMAKQQIDTIYEKLRQGEDFATLASTYSKDPGSASNGGDLGWVSEGDMVPSFEAMMKKTSVNDYSVPFQSQFGWHILKVDEKRQKDVSDVYRKNMAREILYQRMAPQALDDWMQELRAQAYVKIMQ</sequence>
<comment type="catalytic activity">
    <reaction evidence="7">
        <text>[protein]-peptidylproline (omega=180) = [protein]-peptidylproline (omega=0)</text>
        <dbReference type="Rhea" id="RHEA:16237"/>
        <dbReference type="Rhea" id="RHEA-COMP:10747"/>
        <dbReference type="Rhea" id="RHEA-COMP:10748"/>
        <dbReference type="ChEBI" id="CHEBI:83833"/>
        <dbReference type="ChEBI" id="CHEBI:83834"/>
        <dbReference type="EC" id="5.2.1.8"/>
    </reaction>
</comment>
<keyword evidence="4 7" id="KW-0697">Rotamase</keyword>
<evidence type="ECO:0000256" key="6">
    <source>
        <dbReference type="ARBA" id="ARBA00023235"/>
    </source>
</evidence>
<dbReference type="GO" id="GO:0006457">
    <property type="term" value="P:protein folding"/>
    <property type="evidence" value="ECO:0007669"/>
    <property type="project" value="UniProtKB-UniRule"/>
</dbReference>
<dbReference type="PROSITE" id="PS50198">
    <property type="entry name" value="PPIC_PPIASE_2"/>
    <property type="match status" value="2"/>
</dbReference>
<feature type="signal peptide" evidence="7">
    <location>
        <begin position="1"/>
        <end position="39"/>
    </location>
</feature>
<name>A0A6P1KER7_FAUOS</name>
<feature type="domain" description="PpiC" evidence="10">
    <location>
        <begin position="287"/>
        <end position="394"/>
    </location>
</feature>
<dbReference type="HAMAP" id="MF_01183">
    <property type="entry name" value="Chaperone_SurA"/>
    <property type="match status" value="1"/>
</dbReference>
<dbReference type="SUPFAM" id="SSF54534">
    <property type="entry name" value="FKBP-like"/>
    <property type="match status" value="2"/>
</dbReference>
<protein>
    <recommendedName>
        <fullName evidence="7">Chaperone SurA</fullName>
    </recommendedName>
    <alternativeName>
        <fullName evidence="7">Peptidyl-prolyl cis-trans isomerase SurA</fullName>
        <shortName evidence="7">PPIase SurA</shortName>
        <ecNumber evidence="7">5.2.1.8</ecNumber>
    </alternativeName>
    <alternativeName>
        <fullName evidence="7">Rotamase SurA</fullName>
    </alternativeName>
</protein>
<dbReference type="Pfam" id="PF13616">
    <property type="entry name" value="Rotamase_3"/>
    <property type="match status" value="1"/>
</dbReference>
<accession>A0A6P1KER7</accession>
<evidence type="ECO:0000256" key="5">
    <source>
        <dbReference type="ARBA" id="ARBA00023186"/>
    </source>
</evidence>
<dbReference type="InterPro" id="IPR050280">
    <property type="entry name" value="OMP_Chaperone_SurA"/>
</dbReference>
<reference evidence="11" key="1">
    <citation type="journal article" date="2020" name="Microbiol. Resour. Announc.">
        <title>Complete Genome Sequence of Moraxella osloensis Strain YV1, Isolated from an Australian Wastewater Treatment Plant.</title>
        <authorList>
            <person name="Batinovic S."/>
            <person name="Rice D.T.F."/>
            <person name="Seviour R.J."/>
            <person name="Petrovski S."/>
        </authorList>
    </citation>
    <scope>NUCLEOTIDE SEQUENCE</scope>
    <source>
        <strain evidence="11">YV1</strain>
    </source>
</reference>
<dbReference type="GO" id="GO:0043165">
    <property type="term" value="P:Gram-negative-bacterium-type cell outer membrane assembly"/>
    <property type="evidence" value="ECO:0007669"/>
    <property type="project" value="InterPro"/>
</dbReference>
<dbReference type="InterPro" id="IPR023058">
    <property type="entry name" value="PPIase_PpiC_CS"/>
</dbReference>
<evidence type="ECO:0000256" key="1">
    <source>
        <dbReference type="ARBA" id="ARBA00022729"/>
    </source>
</evidence>
<dbReference type="PANTHER" id="PTHR47637">
    <property type="entry name" value="CHAPERONE SURA"/>
    <property type="match status" value="1"/>
</dbReference>
<organism evidence="11">
    <name type="scientific">Faucicola osloensis</name>
    <name type="common">Moraxella osloensis</name>
    <dbReference type="NCBI Taxonomy" id="34062"/>
    <lineage>
        <taxon>Bacteria</taxon>
        <taxon>Pseudomonadati</taxon>
        <taxon>Pseudomonadota</taxon>
        <taxon>Gammaproteobacteria</taxon>
        <taxon>Moraxellales</taxon>
        <taxon>Moraxellaceae</taxon>
        <taxon>Faucicola</taxon>
    </lineage>
</organism>
<keyword evidence="2 7" id="KW-0677">Repeat</keyword>
<evidence type="ECO:0000256" key="2">
    <source>
        <dbReference type="ARBA" id="ARBA00022737"/>
    </source>
</evidence>
<keyword evidence="5 7" id="KW-0143">Chaperone</keyword>
<feature type="coiled-coil region" evidence="8">
    <location>
        <begin position="316"/>
        <end position="343"/>
    </location>
</feature>
<dbReference type="PROSITE" id="PS01096">
    <property type="entry name" value="PPIC_PPIASE_1"/>
    <property type="match status" value="1"/>
</dbReference>
<dbReference type="Pfam" id="PF09312">
    <property type="entry name" value="SurA_N"/>
    <property type="match status" value="1"/>
</dbReference>
<dbReference type="AlphaFoldDB" id="A0A6P1KER7"/>
<dbReference type="EC" id="5.2.1.8" evidence="7"/>
<dbReference type="GO" id="GO:0050821">
    <property type="term" value="P:protein stabilization"/>
    <property type="evidence" value="ECO:0007669"/>
    <property type="project" value="InterPro"/>
</dbReference>
<evidence type="ECO:0000256" key="8">
    <source>
        <dbReference type="SAM" id="Coils"/>
    </source>
</evidence>
<dbReference type="GO" id="GO:0030288">
    <property type="term" value="C:outer membrane-bounded periplasmic space"/>
    <property type="evidence" value="ECO:0007669"/>
    <property type="project" value="InterPro"/>
</dbReference>
<comment type="subcellular location">
    <subcellularLocation>
        <location evidence="7">Periplasm</location>
    </subcellularLocation>
    <text evidence="7">Is capable of associating with the outer membrane.</text>
</comment>
<keyword evidence="6 7" id="KW-0413">Isomerase</keyword>
<dbReference type="SUPFAM" id="SSF109998">
    <property type="entry name" value="Triger factor/SurA peptide-binding domain-like"/>
    <property type="match status" value="1"/>
</dbReference>
<evidence type="ECO:0000256" key="7">
    <source>
        <dbReference type="HAMAP-Rule" id="MF_01183"/>
    </source>
</evidence>
<dbReference type="InterPro" id="IPR023034">
    <property type="entry name" value="PPIase_SurA"/>
</dbReference>
<feature type="compositionally biased region" description="Low complexity" evidence="9">
    <location>
        <begin position="43"/>
        <end position="56"/>
    </location>
</feature>
<evidence type="ECO:0000259" key="10">
    <source>
        <dbReference type="PROSITE" id="PS50198"/>
    </source>
</evidence>
<feature type="region of interest" description="Disordered" evidence="9">
    <location>
        <begin position="43"/>
        <end position="113"/>
    </location>
</feature>
<dbReference type="GO" id="GO:0051082">
    <property type="term" value="F:unfolded protein binding"/>
    <property type="evidence" value="ECO:0007669"/>
    <property type="project" value="UniProtKB-UniRule"/>
</dbReference>
<dbReference type="InterPro" id="IPR000297">
    <property type="entry name" value="PPIase_PpiC"/>
</dbReference>
<feature type="chain" id="PRO_5027192988" description="Chaperone SurA" evidence="7">
    <location>
        <begin position="40"/>
        <end position="547"/>
    </location>
</feature>